<feature type="region of interest" description="Disordered" evidence="5">
    <location>
        <begin position="170"/>
        <end position="417"/>
    </location>
</feature>
<dbReference type="GO" id="GO:0003887">
    <property type="term" value="F:DNA-directed DNA polymerase activity"/>
    <property type="evidence" value="ECO:0007669"/>
    <property type="project" value="TreeGrafter"/>
</dbReference>
<feature type="region of interest" description="Disordered" evidence="5">
    <location>
        <begin position="439"/>
        <end position="464"/>
    </location>
</feature>
<dbReference type="Proteomes" id="UP000807504">
    <property type="component" value="Unassembled WGS sequence"/>
</dbReference>
<dbReference type="InterPro" id="IPR041913">
    <property type="entry name" value="POLD3_sf"/>
</dbReference>
<proteinExistence type="predicted"/>
<feature type="compositionally biased region" description="Basic residues" evidence="5">
    <location>
        <begin position="320"/>
        <end position="334"/>
    </location>
</feature>
<dbReference type="InterPro" id="IPR019038">
    <property type="entry name" value="POLD3"/>
</dbReference>
<keyword evidence="4" id="KW-0539">Nucleus</keyword>
<reference evidence="6" key="2">
    <citation type="submission" date="2020-06" db="EMBL/GenBank/DDBJ databases">
        <authorList>
            <person name="Sheffer M."/>
        </authorList>
    </citation>
    <scope>NUCLEOTIDE SEQUENCE</scope>
</reference>
<evidence type="ECO:0000256" key="4">
    <source>
        <dbReference type="ARBA" id="ARBA00023242"/>
    </source>
</evidence>
<dbReference type="Pfam" id="PF09507">
    <property type="entry name" value="CDC27"/>
    <property type="match status" value="1"/>
</dbReference>
<dbReference type="GO" id="GO:1904161">
    <property type="term" value="P:DNA synthesis involved in UV-damage excision repair"/>
    <property type="evidence" value="ECO:0007669"/>
    <property type="project" value="TreeGrafter"/>
</dbReference>
<dbReference type="AlphaFoldDB" id="A0A8T0FQ96"/>
<gene>
    <name evidence="6" type="ORF">HNY73_004099</name>
</gene>
<name>A0A8T0FQ96_ARGBR</name>
<feature type="compositionally biased region" description="Basic and acidic residues" evidence="5">
    <location>
        <begin position="295"/>
        <end position="319"/>
    </location>
</feature>
<sequence>MTREEYFEKLEQLILDESEMVTYKIASRELKISVNEAKQYLQEFLDNHNSENLTATYFLSGISKKEPGNPLKVYVVYKNNLEKFKESLSEVTSCHVYCVCKAVKADEGILYNLDVPYNENEEDNRNYAVIKQPNIEMKAPVLSKMTNGIKKEVKAAIPQKMGASFFKNVASNSSKNNENTEPSESIGTKEAAKPVESSKTKTQSPVKISNSESKPQKLNTLASMWQKSENKSKKGENPKADGKGKTKSPQETKQMPKNNILSMFSKQSEKKIDNSSKKSPSVSETVEESGSSKEIFSKSESPIKTEKLNEAKSSKPSSDKKKKINQRQTKVSKHKKDDESDDEFQPKKKKHRRICTFDDSESESESEEIQDRVQRNFLSPEKPMEIETPAKSATPPSDDEEPIPPTPPVISNKGKKKVWKTVQKTFEDEDGFFVTKQEKVLVSEDDEDPVPHSSKSKEVNKSNQFTYRKQASLTSFFKQK</sequence>
<protein>
    <recommendedName>
        <fullName evidence="2">DNA polymerase delta subunit 3</fullName>
    </recommendedName>
</protein>
<evidence type="ECO:0000256" key="1">
    <source>
        <dbReference type="ARBA" id="ARBA00004123"/>
    </source>
</evidence>
<accession>A0A8T0FQ96</accession>
<reference evidence="6" key="1">
    <citation type="journal article" date="2020" name="bioRxiv">
        <title>Chromosome-level reference genome of the European wasp spider Argiope bruennichi: a resource for studies on range expansion and evolutionary adaptation.</title>
        <authorList>
            <person name="Sheffer M.M."/>
            <person name="Hoppe A."/>
            <person name="Krehenwinkel H."/>
            <person name="Uhl G."/>
            <person name="Kuss A.W."/>
            <person name="Jensen L."/>
            <person name="Jensen C."/>
            <person name="Gillespie R.G."/>
            <person name="Hoff K.J."/>
            <person name="Prost S."/>
        </authorList>
    </citation>
    <scope>NUCLEOTIDE SEQUENCE</scope>
</reference>
<dbReference type="EMBL" id="JABXBU010000003">
    <property type="protein sequence ID" value="KAF8792515.1"/>
    <property type="molecule type" value="Genomic_DNA"/>
</dbReference>
<evidence type="ECO:0000313" key="7">
    <source>
        <dbReference type="Proteomes" id="UP000807504"/>
    </source>
</evidence>
<dbReference type="FunFam" id="3.90.1030.20:FF:000002">
    <property type="entry name" value="DNA polymerase delta subunit"/>
    <property type="match status" value="1"/>
</dbReference>
<feature type="compositionally biased region" description="Low complexity" evidence="5">
    <location>
        <begin position="277"/>
        <end position="294"/>
    </location>
</feature>
<feature type="compositionally biased region" description="Polar residues" evidence="5">
    <location>
        <begin position="251"/>
        <end position="266"/>
    </location>
</feature>
<feature type="compositionally biased region" description="Basic and acidic residues" evidence="5">
    <location>
        <begin position="228"/>
        <end position="250"/>
    </location>
</feature>
<evidence type="ECO:0000256" key="3">
    <source>
        <dbReference type="ARBA" id="ARBA00022705"/>
    </source>
</evidence>
<organism evidence="6 7">
    <name type="scientific">Argiope bruennichi</name>
    <name type="common">Wasp spider</name>
    <name type="synonym">Aranea bruennichi</name>
    <dbReference type="NCBI Taxonomy" id="94029"/>
    <lineage>
        <taxon>Eukaryota</taxon>
        <taxon>Metazoa</taxon>
        <taxon>Ecdysozoa</taxon>
        <taxon>Arthropoda</taxon>
        <taxon>Chelicerata</taxon>
        <taxon>Arachnida</taxon>
        <taxon>Araneae</taxon>
        <taxon>Araneomorphae</taxon>
        <taxon>Entelegynae</taxon>
        <taxon>Araneoidea</taxon>
        <taxon>Araneidae</taxon>
        <taxon>Argiope</taxon>
    </lineage>
</organism>
<feature type="compositionally biased region" description="Polar residues" evidence="5">
    <location>
        <begin position="170"/>
        <end position="186"/>
    </location>
</feature>
<evidence type="ECO:0000313" key="6">
    <source>
        <dbReference type="EMBL" id="KAF8792515.1"/>
    </source>
</evidence>
<dbReference type="PANTHER" id="PTHR17598">
    <property type="entry name" value="DNA POLYMERASE DELTA SUBUNIT 3"/>
    <property type="match status" value="1"/>
</dbReference>
<comment type="caution">
    <text evidence="6">The sequence shown here is derived from an EMBL/GenBank/DDBJ whole genome shotgun (WGS) entry which is preliminary data.</text>
</comment>
<feature type="compositionally biased region" description="Basic and acidic residues" evidence="5">
    <location>
        <begin position="190"/>
        <end position="199"/>
    </location>
</feature>
<dbReference type="GO" id="GO:0006271">
    <property type="term" value="P:DNA strand elongation involved in DNA replication"/>
    <property type="evidence" value="ECO:0007669"/>
    <property type="project" value="TreeGrafter"/>
</dbReference>
<keyword evidence="3" id="KW-0235">DNA replication</keyword>
<keyword evidence="7" id="KW-1185">Reference proteome</keyword>
<feature type="compositionally biased region" description="Polar residues" evidence="5">
    <location>
        <begin position="200"/>
        <end position="227"/>
    </location>
</feature>
<feature type="compositionally biased region" description="Acidic residues" evidence="5">
    <location>
        <begin position="358"/>
        <end position="368"/>
    </location>
</feature>
<comment type="subcellular location">
    <subcellularLocation>
        <location evidence="1">Nucleus</location>
    </subcellularLocation>
</comment>
<evidence type="ECO:0000256" key="2">
    <source>
        <dbReference type="ARBA" id="ARBA00017589"/>
    </source>
</evidence>
<feature type="compositionally biased region" description="Basic and acidic residues" evidence="5">
    <location>
        <begin position="267"/>
        <end position="276"/>
    </location>
</feature>
<dbReference type="PANTHER" id="PTHR17598:SF13">
    <property type="entry name" value="DNA POLYMERASE DELTA SUBUNIT 3"/>
    <property type="match status" value="1"/>
</dbReference>
<dbReference type="GO" id="GO:0006297">
    <property type="term" value="P:nucleotide-excision repair, DNA gap filling"/>
    <property type="evidence" value="ECO:0007669"/>
    <property type="project" value="TreeGrafter"/>
</dbReference>
<evidence type="ECO:0000256" key="5">
    <source>
        <dbReference type="SAM" id="MobiDB-lite"/>
    </source>
</evidence>
<dbReference type="Gene3D" id="3.90.1030.20">
    <property type="entry name" value="DNA polymerase delta, p66 (Cdc27) subunit, wHTH domain"/>
    <property type="match status" value="1"/>
</dbReference>
<dbReference type="GO" id="GO:0043625">
    <property type="term" value="C:delta DNA polymerase complex"/>
    <property type="evidence" value="ECO:0007669"/>
    <property type="project" value="InterPro"/>
</dbReference>